<name>A0A3B0R0H8_9ZZZZ</name>
<sequence length="445" mass="45665">MTTVRHNKKFSKAARTGILMFLALGLTACSTANNLIDKVTGSTDEVVITGKREAVLQGSGQATGLAKEPVVVPVAITNASWAQPGGVPSNALQNLSLGRSLSRVFTVNAGTGSTSSGRLTAMPIVVGGRIYVLDSQASVRAFSASSGASVWSVSLVPGGKDGEGAFGGGLASNGNQIFATTAFGEVVALNAATGSEIWRKKFPAPIKTAPTVANGQVFFVTVANEAYALTTTSGDQLWQSSGAGESASAISNTSPAVASGIVVAPHTNGDLIAFSAGGGQRFWNENLASSRAGASVANLNAIAGRPVIAGGQVYAISNAGRMAAFDLKSGAEIWSREFSGNQTPWVSGEYVFVISQKRRLVAIERRTGAVKWVVDLPGGGIWAGPVMGGGRLLAVSDKGVLASFSPQTGKTINTREVGDEFYIAPVIAGNTVYLLNNDANLLALR</sequence>
<dbReference type="AlphaFoldDB" id="A0A3B0R0H8"/>
<dbReference type="PROSITE" id="PS51257">
    <property type="entry name" value="PROKAR_LIPOPROTEIN"/>
    <property type="match status" value="1"/>
</dbReference>
<dbReference type="InterPro" id="IPR015943">
    <property type="entry name" value="WD40/YVTN_repeat-like_dom_sf"/>
</dbReference>
<protein>
    <recommendedName>
        <fullName evidence="1">Pyrrolo-quinoline quinone repeat domain-containing protein</fullName>
    </recommendedName>
</protein>
<dbReference type="Pfam" id="PF13360">
    <property type="entry name" value="PQQ_2"/>
    <property type="match status" value="1"/>
</dbReference>
<feature type="domain" description="Pyrrolo-quinoline quinone repeat" evidence="1">
    <location>
        <begin position="137"/>
        <end position="372"/>
    </location>
</feature>
<organism evidence="2">
    <name type="scientific">hydrothermal vent metagenome</name>
    <dbReference type="NCBI Taxonomy" id="652676"/>
    <lineage>
        <taxon>unclassified sequences</taxon>
        <taxon>metagenomes</taxon>
        <taxon>ecological metagenomes</taxon>
    </lineage>
</organism>
<dbReference type="Gene3D" id="2.130.10.10">
    <property type="entry name" value="YVTN repeat-like/Quinoprotein amine dehydrogenase"/>
    <property type="match status" value="1"/>
</dbReference>
<dbReference type="EMBL" id="UOEC01000021">
    <property type="protein sequence ID" value="VAV87044.1"/>
    <property type="molecule type" value="Genomic_DNA"/>
</dbReference>
<dbReference type="InterPro" id="IPR018391">
    <property type="entry name" value="PQQ_b-propeller_rpt"/>
</dbReference>
<dbReference type="PANTHER" id="PTHR34512">
    <property type="entry name" value="CELL SURFACE PROTEIN"/>
    <property type="match status" value="1"/>
</dbReference>
<evidence type="ECO:0000313" key="2">
    <source>
        <dbReference type="EMBL" id="VAV87044.1"/>
    </source>
</evidence>
<dbReference type="SMART" id="SM00564">
    <property type="entry name" value="PQQ"/>
    <property type="match status" value="6"/>
</dbReference>
<dbReference type="InterPro" id="IPR002372">
    <property type="entry name" value="PQQ_rpt_dom"/>
</dbReference>
<dbReference type="SUPFAM" id="SSF50998">
    <property type="entry name" value="Quinoprotein alcohol dehydrogenase-like"/>
    <property type="match status" value="1"/>
</dbReference>
<proteinExistence type="predicted"/>
<accession>A0A3B0R0H8</accession>
<dbReference type="PANTHER" id="PTHR34512:SF30">
    <property type="entry name" value="OUTER MEMBRANE PROTEIN ASSEMBLY FACTOR BAMB"/>
    <property type="match status" value="1"/>
</dbReference>
<dbReference type="InterPro" id="IPR011047">
    <property type="entry name" value="Quinoprotein_ADH-like_sf"/>
</dbReference>
<evidence type="ECO:0000259" key="1">
    <source>
        <dbReference type="Pfam" id="PF13360"/>
    </source>
</evidence>
<gene>
    <name evidence="2" type="ORF">MNBD_ALPHA08-212</name>
</gene>
<reference evidence="2" key="1">
    <citation type="submission" date="2018-06" db="EMBL/GenBank/DDBJ databases">
        <authorList>
            <person name="Zhirakovskaya E."/>
        </authorList>
    </citation>
    <scope>NUCLEOTIDE SEQUENCE</scope>
</reference>